<feature type="domain" description="N-acetyltransferase" evidence="2">
    <location>
        <begin position="5"/>
        <end position="163"/>
    </location>
</feature>
<dbReference type="PROSITE" id="PS51186">
    <property type="entry name" value="GNAT"/>
    <property type="match status" value="1"/>
</dbReference>
<reference evidence="3 4" key="1">
    <citation type="journal article" date="2003" name="Int. J. Syst. Evol. Microbiol.">
        <title>Halobacillus salinus sp. nov., isolated from a salt lake on the coast of the East Sea in Korea.</title>
        <authorList>
            <person name="Yoon J.H."/>
            <person name="Kang K.H."/>
            <person name="Park Y.H."/>
        </authorList>
    </citation>
    <scope>NUCLEOTIDE SEQUENCE [LARGE SCALE GENOMIC DNA]</scope>
    <source>
        <strain evidence="3 4">HSL-3</strain>
    </source>
</reference>
<name>A0A4Z0GYD4_9BACI</name>
<dbReference type="InterPro" id="IPR050769">
    <property type="entry name" value="NAT_camello-type"/>
</dbReference>
<evidence type="ECO:0000256" key="1">
    <source>
        <dbReference type="ARBA" id="ARBA00022679"/>
    </source>
</evidence>
<evidence type="ECO:0000313" key="4">
    <source>
        <dbReference type="Proteomes" id="UP000297982"/>
    </source>
</evidence>
<organism evidence="3 4">
    <name type="scientific">Halobacillus salinus</name>
    <dbReference type="NCBI Taxonomy" id="192814"/>
    <lineage>
        <taxon>Bacteria</taxon>
        <taxon>Bacillati</taxon>
        <taxon>Bacillota</taxon>
        <taxon>Bacilli</taxon>
        <taxon>Bacillales</taxon>
        <taxon>Bacillaceae</taxon>
        <taxon>Halobacillus</taxon>
    </lineage>
</organism>
<dbReference type="Proteomes" id="UP000297982">
    <property type="component" value="Unassembled WGS sequence"/>
</dbReference>
<dbReference type="InterPro" id="IPR016181">
    <property type="entry name" value="Acyl_CoA_acyltransferase"/>
</dbReference>
<dbReference type="STRING" id="192814.GCA_900166575_03111"/>
<dbReference type="AlphaFoldDB" id="A0A4Z0GYD4"/>
<gene>
    <name evidence="3" type="ORF">E4663_15920</name>
</gene>
<keyword evidence="4" id="KW-1185">Reference proteome</keyword>
<comment type="caution">
    <text evidence="3">The sequence shown here is derived from an EMBL/GenBank/DDBJ whole genome shotgun (WGS) entry which is preliminary data.</text>
</comment>
<accession>A0A4Z0GYD4</accession>
<dbReference type="Gene3D" id="3.40.630.30">
    <property type="match status" value="1"/>
</dbReference>
<dbReference type="EMBL" id="SRJC01000005">
    <property type="protein sequence ID" value="TGB01641.1"/>
    <property type="molecule type" value="Genomic_DNA"/>
</dbReference>
<evidence type="ECO:0000259" key="2">
    <source>
        <dbReference type="PROSITE" id="PS51186"/>
    </source>
</evidence>
<keyword evidence="1 3" id="KW-0808">Transferase</keyword>
<proteinExistence type="predicted"/>
<dbReference type="SUPFAM" id="SSF55729">
    <property type="entry name" value="Acyl-CoA N-acyltransferases (Nat)"/>
    <property type="match status" value="1"/>
</dbReference>
<sequence length="163" mass="18824">MEKSITIKEYEEENQEGVLELILQIQQDEYGIAITREDQPDLEEIPTFYQKGKGNFWVAEQQGRVIGTIALLDIGDNRLALRKMFVHTEFRGSRFRTADQLLSQALEWAESHSVESILLGTTSAFKAAHRFYEKNGFVELERSSLPEGFPVVKVDTKFYQYKI</sequence>
<dbReference type="InterPro" id="IPR000182">
    <property type="entry name" value="GNAT_dom"/>
</dbReference>
<dbReference type="CDD" id="cd04301">
    <property type="entry name" value="NAT_SF"/>
    <property type="match status" value="1"/>
</dbReference>
<evidence type="ECO:0000313" key="3">
    <source>
        <dbReference type="EMBL" id="TGB01641.1"/>
    </source>
</evidence>
<protein>
    <submittedName>
        <fullName evidence="3">N-acetyltransferase</fullName>
    </submittedName>
</protein>
<dbReference type="PANTHER" id="PTHR13947">
    <property type="entry name" value="GNAT FAMILY N-ACETYLTRANSFERASE"/>
    <property type="match status" value="1"/>
</dbReference>
<dbReference type="PANTHER" id="PTHR13947:SF37">
    <property type="entry name" value="LD18367P"/>
    <property type="match status" value="1"/>
</dbReference>
<dbReference type="RefSeq" id="WP_135328333.1">
    <property type="nucleotide sequence ID" value="NZ_SRJC01000005.1"/>
</dbReference>
<dbReference type="Pfam" id="PF00583">
    <property type="entry name" value="Acetyltransf_1"/>
    <property type="match status" value="1"/>
</dbReference>
<dbReference type="GO" id="GO:0008080">
    <property type="term" value="F:N-acetyltransferase activity"/>
    <property type="evidence" value="ECO:0007669"/>
    <property type="project" value="InterPro"/>
</dbReference>